<dbReference type="EMBL" id="CM034387">
    <property type="protein sequence ID" value="KAJ0183916.1"/>
    <property type="molecule type" value="Genomic_DNA"/>
</dbReference>
<name>A0ACC1DKJ1_9NEOP</name>
<sequence length="138" mass="15958">MDCRCVLLFCLAVLLAILTAHADGRTKKVVIHVPYKVKKVKHTHTVFKTVHHHHAHHEPFTDHNISPSEEHEHFHHMHIHEDRPSGQHSQPVPEINIPEFLPEVAVHTAGLNFPDIPQEVSHHPKRHVVPLYRRNKVV</sequence>
<gene>
    <name evidence="1" type="ORF">K1T71_000339</name>
</gene>
<accession>A0ACC1DKJ1</accession>
<keyword evidence="2" id="KW-1185">Reference proteome</keyword>
<organism evidence="1 2">
    <name type="scientific">Dendrolimus kikuchii</name>
    <dbReference type="NCBI Taxonomy" id="765133"/>
    <lineage>
        <taxon>Eukaryota</taxon>
        <taxon>Metazoa</taxon>
        <taxon>Ecdysozoa</taxon>
        <taxon>Arthropoda</taxon>
        <taxon>Hexapoda</taxon>
        <taxon>Insecta</taxon>
        <taxon>Pterygota</taxon>
        <taxon>Neoptera</taxon>
        <taxon>Endopterygota</taxon>
        <taxon>Lepidoptera</taxon>
        <taxon>Glossata</taxon>
        <taxon>Ditrysia</taxon>
        <taxon>Bombycoidea</taxon>
        <taxon>Lasiocampidae</taxon>
        <taxon>Dendrolimus</taxon>
    </lineage>
</organism>
<comment type="caution">
    <text evidence="1">The sequence shown here is derived from an EMBL/GenBank/DDBJ whole genome shotgun (WGS) entry which is preliminary data.</text>
</comment>
<evidence type="ECO:0000313" key="1">
    <source>
        <dbReference type="EMBL" id="KAJ0183916.1"/>
    </source>
</evidence>
<reference evidence="1 2" key="1">
    <citation type="journal article" date="2021" name="Front. Genet.">
        <title>Chromosome-Level Genome Assembly Reveals Significant Gene Expansion in the Toll and IMD Signaling Pathways of Dendrolimus kikuchii.</title>
        <authorList>
            <person name="Zhou J."/>
            <person name="Wu P."/>
            <person name="Xiong Z."/>
            <person name="Liu N."/>
            <person name="Zhao N."/>
            <person name="Ji M."/>
            <person name="Qiu Y."/>
            <person name="Yang B."/>
        </authorList>
    </citation>
    <scope>NUCLEOTIDE SEQUENCE [LARGE SCALE GENOMIC DNA]</scope>
    <source>
        <strain evidence="1">Ann1</strain>
    </source>
</reference>
<proteinExistence type="predicted"/>
<evidence type="ECO:0000313" key="2">
    <source>
        <dbReference type="Proteomes" id="UP000824533"/>
    </source>
</evidence>
<protein>
    <submittedName>
        <fullName evidence="1">Uncharacterized protein</fullName>
    </submittedName>
</protein>
<dbReference type="Proteomes" id="UP000824533">
    <property type="component" value="Linkage Group LG01"/>
</dbReference>